<evidence type="ECO:0000313" key="3">
    <source>
        <dbReference type="Proteomes" id="UP000824469"/>
    </source>
</evidence>
<protein>
    <submittedName>
        <fullName evidence="2">Uncharacterized protein</fullName>
    </submittedName>
</protein>
<feature type="region of interest" description="Disordered" evidence="1">
    <location>
        <begin position="1"/>
        <end position="101"/>
    </location>
</feature>
<proteinExistence type="predicted"/>
<feature type="non-terminal residue" evidence="2">
    <location>
        <position position="137"/>
    </location>
</feature>
<organism evidence="2 3">
    <name type="scientific">Taxus chinensis</name>
    <name type="common">Chinese yew</name>
    <name type="synonym">Taxus wallichiana var. chinensis</name>
    <dbReference type="NCBI Taxonomy" id="29808"/>
    <lineage>
        <taxon>Eukaryota</taxon>
        <taxon>Viridiplantae</taxon>
        <taxon>Streptophyta</taxon>
        <taxon>Embryophyta</taxon>
        <taxon>Tracheophyta</taxon>
        <taxon>Spermatophyta</taxon>
        <taxon>Pinopsida</taxon>
        <taxon>Pinidae</taxon>
        <taxon>Conifers II</taxon>
        <taxon>Cupressales</taxon>
        <taxon>Taxaceae</taxon>
        <taxon>Taxus</taxon>
    </lineage>
</organism>
<dbReference type="Proteomes" id="UP000824469">
    <property type="component" value="Unassembled WGS sequence"/>
</dbReference>
<comment type="caution">
    <text evidence="2">The sequence shown here is derived from an EMBL/GenBank/DDBJ whole genome shotgun (WGS) entry which is preliminary data.</text>
</comment>
<keyword evidence="3" id="KW-1185">Reference proteome</keyword>
<dbReference type="AlphaFoldDB" id="A0AA38FYX1"/>
<feature type="compositionally biased region" description="Acidic residues" evidence="1">
    <location>
        <begin position="83"/>
        <end position="94"/>
    </location>
</feature>
<dbReference type="EMBL" id="JAHRHJ020000006">
    <property type="protein sequence ID" value="KAH9312924.1"/>
    <property type="molecule type" value="Genomic_DNA"/>
</dbReference>
<sequence>LAQSSPSSSYWDVPRSNFTPNSVPHRPRLPATAPRLALEAPPVNALAEIEEEEEQNYEEPSSQDKDDQDVSEPTGDSTIGYMEFDEEESDEEEGTQGYVSRQSYVVFTRSQGKEAEVAANMQKEKTALSTHPTIAKR</sequence>
<gene>
    <name evidence="2" type="ORF">KI387_027959</name>
</gene>
<name>A0AA38FYX1_TAXCH</name>
<feature type="non-terminal residue" evidence="2">
    <location>
        <position position="1"/>
    </location>
</feature>
<feature type="compositionally biased region" description="Polar residues" evidence="1">
    <location>
        <begin position="1"/>
        <end position="22"/>
    </location>
</feature>
<evidence type="ECO:0000256" key="1">
    <source>
        <dbReference type="SAM" id="MobiDB-lite"/>
    </source>
</evidence>
<feature type="compositionally biased region" description="Acidic residues" evidence="1">
    <location>
        <begin position="48"/>
        <end position="57"/>
    </location>
</feature>
<reference evidence="2 3" key="1">
    <citation type="journal article" date="2021" name="Nat. Plants">
        <title>The Taxus genome provides insights into paclitaxel biosynthesis.</title>
        <authorList>
            <person name="Xiong X."/>
            <person name="Gou J."/>
            <person name="Liao Q."/>
            <person name="Li Y."/>
            <person name="Zhou Q."/>
            <person name="Bi G."/>
            <person name="Li C."/>
            <person name="Du R."/>
            <person name="Wang X."/>
            <person name="Sun T."/>
            <person name="Guo L."/>
            <person name="Liang H."/>
            <person name="Lu P."/>
            <person name="Wu Y."/>
            <person name="Zhang Z."/>
            <person name="Ro D.K."/>
            <person name="Shang Y."/>
            <person name="Huang S."/>
            <person name="Yan J."/>
        </authorList>
    </citation>
    <scope>NUCLEOTIDE SEQUENCE [LARGE SCALE GENOMIC DNA]</scope>
    <source>
        <strain evidence="2">Ta-2019</strain>
    </source>
</reference>
<evidence type="ECO:0000313" key="2">
    <source>
        <dbReference type="EMBL" id="KAH9312924.1"/>
    </source>
</evidence>
<accession>A0AA38FYX1</accession>